<reference evidence="9 10" key="1">
    <citation type="submission" date="2017-12" db="EMBL/GenBank/DDBJ databases">
        <title>Hemimetabolous genomes reveal molecular basis of termite eusociality.</title>
        <authorList>
            <person name="Harrison M.C."/>
            <person name="Jongepier E."/>
            <person name="Robertson H.M."/>
            <person name="Arning N."/>
            <person name="Bitard-Feildel T."/>
            <person name="Chao H."/>
            <person name="Childers C.P."/>
            <person name="Dinh H."/>
            <person name="Doddapaneni H."/>
            <person name="Dugan S."/>
            <person name="Gowin J."/>
            <person name="Greiner C."/>
            <person name="Han Y."/>
            <person name="Hu H."/>
            <person name="Hughes D.S.T."/>
            <person name="Huylmans A.-K."/>
            <person name="Kemena C."/>
            <person name="Kremer L.P.M."/>
            <person name="Lee S.L."/>
            <person name="Lopez-Ezquerra A."/>
            <person name="Mallet L."/>
            <person name="Monroy-Kuhn J.M."/>
            <person name="Moser A."/>
            <person name="Murali S.C."/>
            <person name="Muzny D.M."/>
            <person name="Otani S."/>
            <person name="Piulachs M.-D."/>
            <person name="Poelchau M."/>
            <person name="Qu J."/>
            <person name="Schaub F."/>
            <person name="Wada-Katsumata A."/>
            <person name="Worley K.C."/>
            <person name="Xie Q."/>
            <person name="Ylla G."/>
            <person name="Poulsen M."/>
            <person name="Gibbs R.A."/>
            <person name="Schal C."/>
            <person name="Richards S."/>
            <person name="Belles X."/>
            <person name="Korb J."/>
            <person name="Bornberg-Bauer E."/>
        </authorList>
    </citation>
    <scope>NUCLEOTIDE SEQUENCE [LARGE SCALE GENOMIC DNA]</scope>
    <source>
        <tissue evidence="9">Whole body</tissue>
    </source>
</reference>
<evidence type="ECO:0000256" key="6">
    <source>
        <dbReference type="ARBA" id="ARBA00022989"/>
    </source>
</evidence>
<dbReference type="AlphaFoldDB" id="A0A2J7PIB6"/>
<dbReference type="Proteomes" id="UP000235965">
    <property type="component" value="Unassembled WGS sequence"/>
</dbReference>
<keyword evidence="7 8" id="KW-0472">Membrane</keyword>
<dbReference type="FunCoup" id="A0A2J7PIB6">
    <property type="interactions" value="114"/>
</dbReference>
<feature type="transmembrane region" description="Helical" evidence="8">
    <location>
        <begin position="244"/>
        <end position="262"/>
    </location>
</feature>
<feature type="transmembrane region" description="Helical" evidence="8">
    <location>
        <begin position="121"/>
        <end position="137"/>
    </location>
</feature>
<keyword evidence="5" id="KW-0677">Repeat</keyword>
<keyword evidence="10" id="KW-1185">Reference proteome</keyword>
<comment type="subcellular location">
    <subcellularLocation>
        <location evidence="1">Membrane</location>
        <topology evidence="1">Multi-pass membrane protein</topology>
    </subcellularLocation>
</comment>
<protein>
    <recommendedName>
        <fullName evidence="8">Aquaporin</fullName>
    </recommendedName>
</protein>
<feature type="transmembrane region" description="Helical" evidence="8">
    <location>
        <begin position="91"/>
        <end position="115"/>
    </location>
</feature>
<dbReference type="InterPro" id="IPR023271">
    <property type="entry name" value="Aquaporin-like"/>
</dbReference>
<gene>
    <name evidence="9" type="ORF">B7P43_G04583</name>
</gene>
<keyword evidence="3" id="KW-0813">Transport</keyword>
<comment type="caution">
    <text evidence="9">The sequence shown here is derived from an EMBL/GenBank/DDBJ whole genome shotgun (WGS) entry which is preliminary data.</text>
</comment>
<evidence type="ECO:0000256" key="7">
    <source>
        <dbReference type="ARBA" id="ARBA00023136"/>
    </source>
</evidence>
<feature type="transmembrane region" description="Helical" evidence="8">
    <location>
        <begin position="58"/>
        <end position="79"/>
    </location>
</feature>
<evidence type="ECO:0000256" key="4">
    <source>
        <dbReference type="ARBA" id="ARBA00022692"/>
    </source>
</evidence>
<proteinExistence type="inferred from homology"/>
<evidence type="ECO:0000256" key="8">
    <source>
        <dbReference type="PIRNR" id="PIRNR017529"/>
    </source>
</evidence>
<evidence type="ECO:0000256" key="2">
    <source>
        <dbReference type="ARBA" id="ARBA00005900"/>
    </source>
</evidence>
<evidence type="ECO:0000256" key="5">
    <source>
        <dbReference type="ARBA" id="ARBA00022737"/>
    </source>
</evidence>
<dbReference type="STRING" id="105785.A0A2J7PIB6"/>
<evidence type="ECO:0000313" key="9">
    <source>
        <dbReference type="EMBL" id="PNF16063.1"/>
    </source>
</evidence>
<keyword evidence="6 8" id="KW-1133">Transmembrane helix</keyword>
<dbReference type="GO" id="GO:0016020">
    <property type="term" value="C:membrane"/>
    <property type="evidence" value="ECO:0007669"/>
    <property type="project" value="UniProtKB-SubCell"/>
</dbReference>
<dbReference type="EMBL" id="NEVH01025128">
    <property type="protein sequence ID" value="PNF16063.1"/>
    <property type="molecule type" value="Genomic_DNA"/>
</dbReference>
<sequence>MGVGCQNRNRRSGELVVGSPQSSAASLRAMAVPPSGPQKTFLNTCLKLCRRAAGASTMLPSLVVSALFILLTLVLANGARRLLDRLVKDSFMRLLLQEAIAAFELCACCFELIIVADNFGVSAYGIFLFLLTIWWAFNWGDATACPYTHIEDVVLGNTDIRTAVLISAFELAGGMISFKYVQLLWSLEISETHRDRAFGECFTDLQVPVLYGAAIEGTATCLCRIASNALSEFKPRFSTAIDSFISTSLVVAAFDYSGGYFNPVLATSLKYGCRGNTLIEHVVVYWVGASLGAVASVFVYQHPTVQKLLFGHKEKEE</sequence>
<dbReference type="InParanoid" id="A0A2J7PIB6"/>
<dbReference type="Gene3D" id="1.20.1080.10">
    <property type="entry name" value="Glycerol uptake facilitator protein"/>
    <property type="match status" value="1"/>
</dbReference>
<dbReference type="PANTHER" id="PTHR21191">
    <property type="entry name" value="AQUAPORIN"/>
    <property type="match status" value="1"/>
</dbReference>
<dbReference type="GO" id="GO:0005737">
    <property type="term" value="C:cytoplasm"/>
    <property type="evidence" value="ECO:0007669"/>
    <property type="project" value="TreeGrafter"/>
</dbReference>
<dbReference type="GO" id="GO:0015267">
    <property type="term" value="F:channel activity"/>
    <property type="evidence" value="ECO:0007669"/>
    <property type="project" value="TreeGrafter"/>
</dbReference>
<evidence type="ECO:0000256" key="3">
    <source>
        <dbReference type="ARBA" id="ARBA00022448"/>
    </source>
</evidence>
<feature type="transmembrane region" description="Helical" evidence="8">
    <location>
        <begin position="282"/>
        <end position="300"/>
    </location>
</feature>
<keyword evidence="4 8" id="KW-0812">Transmembrane</keyword>
<dbReference type="InterPro" id="IPR051883">
    <property type="entry name" value="AQP11/12_channel"/>
</dbReference>
<dbReference type="InterPro" id="IPR016697">
    <property type="entry name" value="Aquaporin_11/12"/>
</dbReference>
<accession>A0A2J7PIB6</accession>
<dbReference type="FunFam" id="1.20.1080.10:FF:000018">
    <property type="entry name" value="Aquaporin"/>
    <property type="match status" value="1"/>
</dbReference>
<organism evidence="9 10">
    <name type="scientific">Cryptotermes secundus</name>
    <dbReference type="NCBI Taxonomy" id="105785"/>
    <lineage>
        <taxon>Eukaryota</taxon>
        <taxon>Metazoa</taxon>
        <taxon>Ecdysozoa</taxon>
        <taxon>Arthropoda</taxon>
        <taxon>Hexapoda</taxon>
        <taxon>Insecta</taxon>
        <taxon>Pterygota</taxon>
        <taxon>Neoptera</taxon>
        <taxon>Polyneoptera</taxon>
        <taxon>Dictyoptera</taxon>
        <taxon>Blattodea</taxon>
        <taxon>Blattoidea</taxon>
        <taxon>Termitoidae</taxon>
        <taxon>Kalotermitidae</taxon>
        <taxon>Cryptotermitinae</taxon>
        <taxon>Cryptotermes</taxon>
    </lineage>
</organism>
<name>A0A2J7PIB6_9NEOP</name>
<dbReference type="PANTHER" id="PTHR21191:SF16">
    <property type="entry name" value="AQUAPORIN"/>
    <property type="match status" value="1"/>
</dbReference>
<comment type="similarity">
    <text evidence="2">Belongs to the MIP/aquaporin (TC 1.A.8) family. AQP11/AQP12 subfamily.</text>
</comment>
<dbReference type="OrthoDB" id="1580043at2759"/>
<dbReference type="PIRSF" id="PIRSF017529">
    <property type="entry name" value="Aquaporin_11/12"/>
    <property type="match status" value="1"/>
</dbReference>
<evidence type="ECO:0000313" key="10">
    <source>
        <dbReference type="Proteomes" id="UP000235965"/>
    </source>
</evidence>
<evidence type="ECO:0000256" key="1">
    <source>
        <dbReference type="ARBA" id="ARBA00004141"/>
    </source>
</evidence>
<dbReference type="SUPFAM" id="SSF81338">
    <property type="entry name" value="Aquaporin-like"/>
    <property type="match status" value="1"/>
</dbReference>